<dbReference type="InterPro" id="IPR008513">
    <property type="entry name" value="tRNA(Met)_cyd_acetate_ligase"/>
</dbReference>
<proteinExistence type="inferred from homology"/>
<feature type="binding site" evidence="2">
    <location>
        <position position="102"/>
    </location>
    <ligand>
        <name>ATP</name>
        <dbReference type="ChEBI" id="CHEBI:30616"/>
    </ligand>
</feature>
<protein>
    <recommendedName>
        <fullName evidence="2">tRNA(Met) cytidine acetate ligase</fullName>
        <ecNumber evidence="2">6.3.4.-</ecNumber>
    </recommendedName>
</protein>
<keyword evidence="2" id="KW-0436">Ligase</keyword>
<dbReference type="GO" id="GO:0005737">
    <property type="term" value="C:cytoplasm"/>
    <property type="evidence" value="ECO:0007669"/>
    <property type="project" value="UniProtKB-SubCell"/>
</dbReference>
<dbReference type="Pfam" id="PF05636">
    <property type="entry name" value="HIGH_NTase1"/>
    <property type="match status" value="1"/>
</dbReference>
<dbReference type="PANTHER" id="PTHR37825:SF1">
    <property type="entry name" value="TRNA(MET) CYTIDINE ACETATE LIGASE"/>
    <property type="match status" value="1"/>
</dbReference>
<keyword evidence="1 2" id="KW-0819">tRNA processing</keyword>
<comment type="function">
    <text evidence="2">Catalyzes the formation of N(4)-acetylcytidine (ac(4)C) at the wobble position of elongator tRNA(Met), using acetate and ATP as substrates. First activates an acetate ion to form acetyladenylate (Ac-AMP) and then transfers the acetyl group to tRNA to form ac(4)C34.</text>
</comment>
<dbReference type="SUPFAM" id="SSF52374">
    <property type="entry name" value="Nucleotidylyl transferase"/>
    <property type="match status" value="1"/>
</dbReference>
<dbReference type="NCBIfam" id="NF010191">
    <property type="entry name" value="PRK13670.1"/>
    <property type="match status" value="1"/>
</dbReference>
<dbReference type="GO" id="GO:0005524">
    <property type="term" value="F:ATP binding"/>
    <property type="evidence" value="ECO:0007669"/>
    <property type="project" value="UniProtKB-KW"/>
</dbReference>
<keyword evidence="2" id="KW-0694">RNA-binding</keyword>
<sequence length="419" mass="48060">MRVLGLITEYNPFHNGHLYHLKKSKEITDCDYSICVMSGSFVQRGEPALVDKWTRAKMAIDSGIDLVIELPTIYSSQSAEFFAYGAIKILDGLGIVDCLCFGSEIGNLNELNIISNILVNETEEFKHFLKKYLTAGYAYPKARSLAISDYLKLKNIDLNNINKIISSPNNILAIEYLKALKKINSNIKPYTIKRINAEYNDINMTGEISSATAIRNEIFKTLNGIENIKSAVPNTTYSHLKDFLNKYGSFNNIENYAQIIRYHIARFDKKSLTELFDIENGLENRILNCIKENTSIKDTLNCIKTKRYTYTRLQRLLIQMIIGLDKKTLSTLYSQDNLYIRVLGFNQKGKILLNKAKKKSKFPIITKFANYRKINDNNLNKIIEIEKRATDIYFLGLPNYNGKNFNLDYLISPYMKIDG</sequence>
<name>A0A096CX44_9FIRM</name>
<accession>A0A096CX44</accession>
<dbReference type="EC" id="6.3.4.-" evidence="2"/>
<evidence type="ECO:0000256" key="2">
    <source>
        <dbReference type="HAMAP-Rule" id="MF_01539"/>
    </source>
</evidence>
<gene>
    <name evidence="2" type="primary">tmcAL</name>
    <name evidence="3" type="ORF">Y919_02375</name>
</gene>
<feature type="binding site" evidence="2">
    <location>
        <position position="169"/>
    </location>
    <ligand>
        <name>ATP</name>
        <dbReference type="ChEBI" id="CHEBI:30616"/>
    </ligand>
</feature>
<dbReference type="HAMAP" id="MF_01539">
    <property type="entry name" value="TmcAL"/>
    <property type="match status" value="1"/>
</dbReference>
<dbReference type="Gene3D" id="3.40.50.620">
    <property type="entry name" value="HUPs"/>
    <property type="match status" value="1"/>
</dbReference>
<dbReference type="Proteomes" id="UP000029622">
    <property type="component" value="Unassembled WGS sequence"/>
</dbReference>
<evidence type="ECO:0000256" key="1">
    <source>
        <dbReference type="ARBA" id="ARBA00022694"/>
    </source>
</evidence>
<dbReference type="PANTHER" id="PTHR37825">
    <property type="entry name" value="TRNA(MET) CYTIDINE ACETATE LIGASE"/>
    <property type="match status" value="1"/>
</dbReference>
<comment type="subcellular location">
    <subcellularLocation>
        <location evidence="2">Cytoplasm</location>
    </subcellularLocation>
</comment>
<evidence type="ECO:0000313" key="4">
    <source>
        <dbReference type="Proteomes" id="UP000029622"/>
    </source>
</evidence>
<keyword evidence="2" id="KW-0547">Nucleotide-binding</keyword>
<reference evidence="3 4" key="1">
    <citation type="submission" date="2013-12" db="EMBL/GenBank/DDBJ databases">
        <title>Draft genome sequence of Caloranaerobacter sp. H53214.</title>
        <authorList>
            <person name="Jiang L.J."/>
            <person name="Shao Z.Z."/>
            <person name="Long M.N."/>
        </authorList>
    </citation>
    <scope>NUCLEOTIDE SEQUENCE [LARGE SCALE GENOMIC DNA]</scope>
    <source>
        <strain evidence="3 4">H53214</strain>
    </source>
</reference>
<organism evidence="3 4">
    <name type="scientific">Caloranaerobacter azorensis H53214</name>
    <dbReference type="NCBI Taxonomy" id="1156417"/>
    <lineage>
        <taxon>Bacteria</taxon>
        <taxon>Bacillati</taxon>
        <taxon>Bacillota</taxon>
        <taxon>Tissierellia</taxon>
        <taxon>Tissierellales</taxon>
        <taxon>Thermohalobacteraceae</taxon>
        <taxon>Caloranaerobacter</taxon>
    </lineage>
</organism>
<dbReference type="GO" id="GO:0016879">
    <property type="term" value="F:ligase activity, forming carbon-nitrogen bonds"/>
    <property type="evidence" value="ECO:0007669"/>
    <property type="project" value="UniProtKB-UniRule"/>
</dbReference>
<feature type="binding site" evidence="2">
    <location>
        <begin position="194"/>
        <end position="195"/>
    </location>
    <ligand>
        <name>ATP</name>
        <dbReference type="ChEBI" id="CHEBI:30616"/>
    </ligand>
</feature>
<dbReference type="RefSeq" id="WP_035162043.1">
    <property type="nucleotide sequence ID" value="NZ_AZTB01000006.1"/>
</dbReference>
<feature type="binding site" evidence="2">
    <location>
        <begin position="7"/>
        <end position="20"/>
    </location>
    <ligand>
        <name>ATP</name>
        <dbReference type="ChEBI" id="CHEBI:30616"/>
    </ligand>
</feature>
<keyword evidence="2" id="KW-0963">Cytoplasm</keyword>
<evidence type="ECO:0000313" key="3">
    <source>
        <dbReference type="EMBL" id="KGG81134.1"/>
    </source>
</evidence>
<dbReference type="InterPro" id="IPR014729">
    <property type="entry name" value="Rossmann-like_a/b/a_fold"/>
</dbReference>
<keyword evidence="2" id="KW-0820">tRNA-binding</keyword>
<dbReference type="GO" id="GO:0000049">
    <property type="term" value="F:tRNA binding"/>
    <property type="evidence" value="ECO:0007669"/>
    <property type="project" value="UniProtKB-KW"/>
</dbReference>
<dbReference type="AlphaFoldDB" id="A0A096CX44"/>
<comment type="catalytic activity">
    <reaction evidence="2">
        <text>cytidine(34) in elongator tRNA(Met) + acetate + ATP = N(4)-acetylcytidine(34) in elongator tRNA(Met) + AMP + diphosphate</text>
        <dbReference type="Rhea" id="RHEA:58144"/>
        <dbReference type="Rhea" id="RHEA-COMP:10693"/>
        <dbReference type="Rhea" id="RHEA-COMP:10694"/>
        <dbReference type="ChEBI" id="CHEBI:30089"/>
        <dbReference type="ChEBI" id="CHEBI:30616"/>
        <dbReference type="ChEBI" id="CHEBI:33019"/>
        <dbReference type="ChEBI" id="CHEBI:74900"/>
        <dbReference type="ChEBI" id="CHEBI:82748"/>
        <dbReference type="ChEBI" id="CHEBI:456215"/>
    </reaction>
</comment>
<comment type="similarity">
    <text evidence="2">Belongs to the TmcAL family.</text>
</comment>
<dbReference type="STRING" id="1156417.Y919_02375"/>
<dbReference type="EMBL" id="AZTB01000006">
    <property type="protein sequence ID" value="KGG81134.1"/>
    <property type="molecule type" value="Genomic_DNA"/>
</dbReference>
<dbReference type="GO" id="GO:0006400">
    <property type="term" value="P:tRNA modification"/>
    <property type="evidence" value="ECO:0007669"/>
    <property type="project" value="UniProtKB-UniRule"/>
</dbReference>
<comment type="caution">
    <text evidence="3">The sequence shown here is derived from an EMBL/GenBank/DDBJ whole genome shotgun (WGS) entry which is preliminary data.</text>
</comment>
<keyword evidence="2" id="KW-0067">ATP-binding</keyword>